<dbReference type="EMBL" id="CP012747">
    <property type="protein sequence ID" value="ALL68862.1"/>
    <property type="molecule type" value="Genomic_DNA"/>
</dbReference>
<reference evidence="1 2" key="1">
    <citation type="journal article" date="2014" name="Genome Announc.">
        <title>Draft Genome Sequence of the Haloacid-Degrading Burkholderia caribensis Strain MBA4.</title>
        <authorList>
            <person name="Pan Y."/>
            <person name="Kong K.F."/>
            <person name="Tsang J.S."/>
        </authorList>
    </citation>
    <scope>NUCLEOTIDE SEQUENCE [LARGE SCALE GENOMIC DNA]</scope>
    <source>
        <strain evidence="1 2">MBA4</strain>
    </source>
</reference>
<name>A0A0P0RJB5_9BURK</name>
<sequence length="83" mass="8708">MIDLIRLGDPTDHGGEVIAASDTMRYGGRRVARKGDQVTCPLHPDVNPNVILDGDVNITDAGVPVARRGHKATCGCSLISSIA</sequence>
<gene>
    <name evidence="1" type="ORF">K788_0000129</name>
</gene>
<organism evidence="1 2">
    <name type="scientific">Paraburkholderia caribensis MBA4</name>
    <dbReference type="NCBI Taxonomy" id="1323664"/>
    <lineage>
        <taxon>Bacteria</taxon>
        <taxon>Pseudomonadati</taxon>
        <taxon>Pseudomonadota</taxon>
        <taxon>Betaproteobacteria</taxon>
        <taxon>Burkholderiales</taxon>
        <taxon>Burkholderiaceae</taxon>
        <taxon>Paraburkholderia</taxon>
    </lineage>
</organism>
<evidence type="ECO:0000313" key="1">
    <source>
        <dbReference type="EMBL" id="ALL68862.1"/>
    </source>
</evidence>
<dbReference type="InterPro" id="IPR008727">
    <property type="entry name" value="PAAR_motif"/>
</dbReference>
<dbReference type="AlphaFoldDB" id="A0A0P0RJB5"/>
<evidence type="ECO:0008006" key="3">
    <source>
        <dbReference type="Google" id="ProtNLM"/>
    </source>
</evidence>
<accession>A0A0P0RJB5</accession>
<dbReference type="RefSeq" id="WP_035997324.1">
    <property type="nucleotide sequence ID" value="NZ_CP012747.1"/>
</dbReference>
<protein>
    <recommendedName>
        <fullName evidence="3">PAAR domain-containing protein</fullName>
    </recommendedName>
</protein>
<evidence type="ECO:0000313" key="2">
    <source>
        <dbReference type="Proteomes" id="UP000019146"/>
    </source>
</evidence>
<dbReference type="Pfam" id="PF05488">
    <property type="entry name" value="PAAR_motif"/>
    <property type="match status" value="1"/>
</dbReference>
<proteinExistence type="predicted"/>
<dbReference type="Gene3D" id="2.60.200.60">
    <property type="match status" value="1"/>
</dbReference>
<dbReference type="Proteomes" id="UP000019146">
    <property type="component" value="Chromosome 2"/>
</dbReference>
<dbReference type="GeneID" id="69972515"/>
<dbReference type="CDD" id="cd14744">
    <property type="entry name" value="PAAR_CT_2"/>
    <property type="match status" value="1"/>
</dbReference>
<dbReference type="KEGG" id="bcai:K788_0000129"/>